<sequence>MSGPLAKALRAAPTLAIAVSGGVDSLTLAHAAMRWRRGRAVTLYHAVSPAVPAAATARVHEHADRLGAPLVLVEAGEFADPDYLRNPVNRCFFCKSRLYDGILDRIGAAAGQVIAAGTNLDDLGDFRPGLEAARQRAVRHPLIEAGLDKRKVRRLARRLGLGEVAELAAAPCLASRVETGLRIDPQMLRVIDAIETQARSRFGEVALRCRQRAGGLVLELEADCLAEMDAAARAQMLAAARSTAHQLGQAIGPMTLEPYRKGSAFLHG</sequence>
<protein>
    <recommendedName>
        <fullName evidence="2">Asparagine synthetase domain-containing protein</fullName>
    </recommendedName>
</protein>
<dbReference type="InterPro" id="IPR052188">
    <property type="entry name" value="Ni-pincer_cofactor_biosynth"/>
</dbReference>
<dbReference type="AlphaFoldDB" id="A0A0F9NCT3"/>
<comment type="caution">
    <text evidence="1">The sequence shown here is derived from an EMBL/GenBank/DDBJ whole genome shotgun (WGS) entry which is preliminary data.</text>
</comment>
<evidence type="ECO:0008006" key="2">
    <source>
        <dbReference type="Google" id="ProtNLM"/>
    </source>
</evidence>
<proteinExistence type="predicted"/>
<organism evidence="1">
    <name type="scientific">marine sediment metagenome</name>
    <dbReference type="NCBI Taxonomy" id="412755"/>
    <lineage>
        <taxon>unclassified sequences</taxon>
        <taxon>metagenomes</taxon>
        <taxon>ecological metagenomes</taxon>
    </lineage>
</organism>
<reference evidence="1" key="1">
    <citation type="journal article" date="2015" name="Nature">
        <title>Complex archaea that bridge the gap between prokaryotes and eukaryotes.</title>
        <authorList>
            <person name="Spang A."/>
            <person name="Saw J.H."/>
            <person name="Jorgensen S.L."/>
            <person name="Zaremba-Niedzwiedzka K."/>
            <person name="Martijn J."/>
            <person name="Lind A.E."/>
            <person name="van Eijk R."/>
            <person name="Schleper C."/>
            <person name="Guy L."/>
            <person name="Ettema T.J."/>
        </authorList>
    </citation>
    <scope>NUCLEOTIDE SEQUENCE</scope>
</reference>
<dbReference type="EMBL" id="LAZR01007232">
    <property type="protein sequence ID" value="KKM86575.1"/>
    <property type="molecule type" value="Genomic_DNA"/>
</dbReference>
<accession>A0A0F9NCT3</accession>
<dbReference type="PANTHER" id="PTHR43169">
    <property type="entry name" value="EXSB FAMILY PROTEIN"/>
    <property type="match status" value="1"/>
</dbReference>
<gene>
    <name evidence="1" type="ORF">LCGC14_1277630</name>
</gene>
<dbReference type="PANTHER" id="PTHR43169:SF2">
    <property type="entry name" value="NAD_GMP SYNTHASE DOMAIN-CONTAINING PROTEIN"/>
    <property type="match status" value="1"/>
</dbReference>
<name>A0A0F9NCT3_9ZZZZ</name>
<dbReference type="SUPFAM" id="SSF52402">
    <property type="entry name" value="Adenine nucleotide alpha hydrolases-like"/>
    <property type="match status" value="1"/>
</dbReference>
<dbReference type="InterPro" id="IPR014729">
    <property type="entry name" value="Rossmann-like_a/b/a_fold"/>
</dbReference>
<evidence type="ECO:0000313" key="1">
    <source>
        <dbReference type="EMBL" id="KKM86575.1"/>
    </source>
</evidence>
<dbReference type="Gene3D" id="3.40.50.620">
    <property type="entry name" value="HUPs"/>
    <property type="match status" value="1"/>
</dbReference>